<dbReference type="InterPro" id="IPR011009">
    <property type="entry name" value="Kinase-like_dom_sf"/>
</dbReference>
<evidence type="ECO:0000256" key="4">
    <source>
        <dbReference type="ARBA" id="ARBA00022475"/>
    </source>
</evidence>
<gene>
    <name evidence="18" type="ORF">Scep_007649</name>
</gene>
<dbReference type="FunFam" id="1.10.510.10:FF:000240">
    <property type="entry name" value="Lectin-domain containing receptor kinase A4.3"/>
    <property type="match status" value="1"/>
</dbReference>
<dbReference type="SMART" id="SM00220">
    <property type="entry name" value="S_TKc"/>
    <property type="match status" value="1"/>
</dbReference>
<dbReference type="SUPFAM" id="SSF56112">
    <property type="entry name" value="Protein kinase-like (PK-like)"/>
    <property type="match status" value="1"/>
</dbReference>
<keyword evidence="7" id="KW-0812">Transmembrane</keyword>
<keyword evidence="15" id="KW-0675">Receptor</keyword>
<dbReference type="PANTHER" id="PTHR27002">
    <property type="entry name" value="RECEPTOR-LIKE SERINE/THREONINE-PROTEIN KINASE SD1-8"/>
    <property type="match status" value="1"/>
</dbReference>
<sequence>MLIMLISGFFAFFLRNINLKRKGGKVTSQDLMSFDFNTKMQAMNGQFSDISKKVSKRWDAELPFFNLASISTASDNFKNANMLGQGGFGPVYKGKLLNGQEVAIKRLSRGSGQGLEEFKNEATLIAKLQHINLVRLLGCCIEDEEKILIYEYMPNKSLDFFLFDPANHRVLDWEKRIHIIEGIAQGILYLHQHSRLRVIHRDIKAINILLDSKMNAKISDFGIARIFGGNELQANTNRVVGTYGYMSPEYVTRGLFSIKSDVFSFGVLLLEILSSKKNCSFHFSESHSSWTCMILVENWQGT</sequence>
<reference evidence="18 19" key="1">
    <citation type="submission" date="2024-01" db="EMBL/GenBank/DDBJ databases">
        <title>Genome assemblies of Stephania.</title>
        <authorList>
            <person name="Yang L."/>
        </authorList>
    </citation>
    <scope>NUCLEOTIDE SEQUENCE [LARGE SCALE GENOMIC DNA]</scope>
    <source>
        <strain evidence="18">JXDWG</strain>
        <tissue evidence="18">Leaf</tissue>
    </source>
</reference>
<keyword evidence="11" id="KW-0067">ATP-binding</keyword>
<dbReference type="InterPro" id="IPR001245">
    <property type="entry name" value="Ser-Thr/Tyr_kinase_cat_dom"/>
</dbReference>
<dbReference type="PROSITE" id="PS50011">
    <property type="entry name" value="PROTEIN_KINASE_DOM"/>
    <property type="match status" value="1"/>
</dbReference>
<keyword evidence="14" id="KW-1015">Disulfide bond</keyword>
<comment type="similarity">
    <text evidence="2">In the N-terminal section; belongs to the leguminous lectin family.</text>
</comment>
<evidence type="ECO:0000256" key="7">
    <source>
        <dbReference type="ARBA" id="ARBA00022692"/>
    </source>
</evidence>
<evidence type="ECO:0000256" key="8">
    <source>
        <dbReference type="ARBA" id="ARBA00022729"/>
    </source>
</evidence>
<dbReference type="Gene3D" id="1.10.510.10">
    <property type="entry name" value="Transferase(Phosphotransferase) domain 1"/>
    <property type="match status" value="1"/>
</dbReference>
<organism evidence="18 19">
    <name type="scientific">Stephania cephalantha</name>
    <dbReference type="NCBI Taxonomy" id="152367"/>
    <lineage>
        <taxon>Eukaryota</taxon>
        <taxon>Viridiplantae</taxon>
        <taxon>Streptophyta</taxon>
        <taxon>Embryophyta</taxon>
        <taxon>Tracheophyta</taxon>
        <taxon>Spermatophyta</taxon>
        <taxon>Magnoliopsida</taxon>
        <taxon>Ranunculales</taxon>
        <taxon>Menispermaceae</taxon>
        <taxon>Menispermoideae</taxon>
        <taxon>Cissampelideae</taxon>
        <taxon>Stephania</taxon>
    </lineage>
</organism>
<dbReference type="Proteomes" id="UP001419268">
    <property type="component" value="Unassembled WGS sequence"/>
</dbReference>
<dbReference type="InterPro" id="IPR000719">
    <property type="entry name" value="Prot_kinase_dom"/>
</dbReference>
<dbReference type="AlphaFoldDB" id="A0AAP0KCZ4"/>
<dbReference type="GO" id="GO:0004674">
    <property type="term" value="F:protein serine/threonine kinase activity"/>
    <property type="evidence" value="ECO:0007669"/>
    <property type="project" value="UniProtKB-KW"/>
</dbReference>
<keyword evidence="8" id="KW-0732">Signal</keyword>
<evidence type="ECO:0000256" key="12">
    <source>
        <dbReference type="ARBA" id="ARBA00022989"/>
    </source>
</evidence>
<evidence type="ECO:0000256" key="3">
    <source>
        <dbReference type="ARBA" id="ARBA00010217"/>
    </source>
</evidence>
<dbReference type="FunFam" id="3.30.200.20:FF:000330">
    <property type="entry name" value="G-type lectin S-receptor-like serine/threonine-protein kinase At4g03230"/>
    <property type="match status" value="1"/>
</dbReference>
<evidence type="ECO:0000313" key="19">
    <source>
        <dbReference type="Proteomes" id="UP001419268"/>
    </source>
</evidence>
<dbReference type="GO" id="GO:0005886">
    <property type="term" value="C:plasma membrane"/>
    <property type="evidence" value="ECO:0007669"/>
    <property type="project" value="UniProtKB-SubCell"/>
</dbReference>
<comment type="caution">
    <text evidence="18">The sequence shown here is derived from an EMBL/GenBank/DDBJ whole genome shotgun (WGS) entry which is preliminary data.</text>
</comment>
<evidence type="ECO:0000256" key="6">
    <source>
        <dbReference type="ARBA" id="ARBA00022679"/>
    </source>
</evidence>
<keyword evidence="5" id="KW-0723">Serine/threonine-protein kinase</keyword>
<evidence type="ECO:0000256" key="14">
    <source>
        <dbReference type="ARBA" id="ARBA00023157"/>
    </source>
</evidence>
<keyword evidence="19" id="KW-1185">Reference proteome</keyword>
<keyword evidence="10" id="KW-0418">Kinase</keyword>
<keyword evidence="12" id="KW-1133">Transmembrane helix</keyword>
<accession>A0AAP0KCZ4</accession>
<evidence type="ECO:0000256" key="5">
    <source>
        <dbReference type="ARBA" id="ARBA00022527"/>
    </source>
</evidence>
<evidence type="ECO:0000256" key="15">
    <source>
        <dbReference type="ARBA" id="ARBA00023170"/>
    </source>
</evidence>
<evidence type="ECO:0000259" key="17">
    <source>
        <dbReference type="PROSITE" id="PS50011"/>
    </source>
</evidence>
<comment type="subcellular location">
    <subcellularLocation>
        <location evidence="1">Cell membrane</location>
        <topology evidence="1">Single-pass type I membrane protein</topology>
    </subcellularLocation>
</comment>
<evidence type="ECO:0000256" key="2">
    <source>
        <dbReference type="ARBA" id="ARBA00008536"/>
    </source>
</evidence>
<keyword evidence="6" id="KW-0808">Transferase</keyword>
<keyword evidence="9" id="KW-0547">Nucleotide-binding</keyword>
<dbReference type="EMBL" id="JBBNAG010000003">
    <property type="protein sequence ID" value="KAK9148892.1"/>
    <property type="molecule type" value="Genomic_DNA"/>
</dbReference>
<dbReference type="GO" id="GO:0002229">
    <property type="term" value="P:defense response to oomycetes"/>
    <property type="evidence" value="ECO:0007669"/>
    <property type="project" value="UniProtKB-ARBA"/>
</dbReference>
<dbReference type="Gene3D" id="3.30.200.20">
    <property type="entry name" value="Phosphorylase Kinase, domain 1"/>
    <property type="match status" value="1"/>
</dbReference>
<dbReference type="InterPro" id="IPR008271">
    <property type="entry name" value="Ser/Thr_kinase_AS"/>
</dbReference>
<dbReference type="GO" id="GO:0005524">
    <property type="term" value="F:ATP binding"/>
    <property type="evidence" value="ECO:0007669"/>
    <property type="project" value="UniProtKB-KW"/>
</dbReference>
<evidence type="ECO:0000256" key="13">
    <source>
        <dbReference type="ARBA" id="ARBA00023136"/>
    </source>
</evidence>
<evidence type="ECO:0000256" key="10">
    <source>
        <dbReference type="ARBA" id="ARBA00022777"/>
    </source>
</evidence>
<keyword evidence="13" id="KW-0472">Membrane</keyword>
<keyword evidence="4" id="KW-1003">Cell membrane</keyword>
<feature type="domain" description="Protein kinase" evidence="17">
    <location>
        <begin position="77"/>
        <end position="302"/>
    </location>
</feature>
<evidence type="ECO:0000313" key="18">
    <source>
        <dbReference type="EMBL" id="KAK9148892.1"/>
    </source>
</evidence>
<dbReference type="PROSITE" id="PS00108">
    <property type="entry name" value="PROTEIN_KINASE_ST"/>
    <property type="match status" value="1"/>
</dbReference>
<evidence type="ECO:0000256" key="11">
    <source>
        <dbReference type="ARBA" id="ARBA00022840"/>
    </source>
</evidence>
<name>A0AAP0KCZ4_9MAGN</name>
<keyword evidence="16" id="KW-0325">Glycoprotein</keyword>
<dbReference type="PANTHER" id="PTHR27002:SF812">
    <property type="entry name" value="RECEPTOR-LIKE SERINE_THREONINE-PROTEIN KINASE"/>
    <property type="match status" value="1"/>
</dbReference>
<comment type="similarity">
    <text evidence="3">In the C-terminal section; belongs to the protein kinase superfamily. Ser/Thr protein kinase family.</text>
</comment>
<evidence type="ECO:0000256" key="1">
    <source>
        <dbReference type="ARBA" id="ARBA00004251"/>
    </source>
</evidence>
<proteinExistence type="inferred from homology"/>
<dbReference type="Pfam" id="PF07714">
    <property type="entry name" value="PK_Tyr_Ser-Thr"/>
    <property type="match status" value="1"/>
</dbReference>
<evidence type="ECO:0000256" key="9">
    <source>
        <dbReference type="ARBA" id="ARBA00022741"/>
    </source>
</evidence>
<protein>
    <recommendedName>
        <fullName evidence="17">Protein kinase domain-containing protein</fullName>
    </recommendedName>
</protein>
<evidence type="ECO:0000256" key="16">
    <source>
        <dbReference type="ARBA" id="ARBA00023180"/>
    </source>
</evidence>